<dbReference type="SUPFAM" id="SSF81296">
    <property type="entry name" value="E set domains"/>
    <property type="match status" value="2"/>
</dbReference>
<dbReference type="Pfam" id="PF11852">
    <property type="entry name" value="Pullul_strch_C"/>
    <property type="match status" value="1"/>
</dbReference>
<dbReference type="Gene3D" id="3.20.20.80">
    <property type="entry name" value="Glycosidases"/>
    <property type="match status" value="2"/>
</dbReference>
<dbReference type="CDD" id="cd11339">
    <property type="entry name" value="AmyAc_bac_CMD_like_2"/>
    <property type="match status" value="1"/>
</dbReference>
<name>A0A9D5U8F9_9CELL</name>
<reference evidence="4 5" key="1">
    <citation type="submission" date="2020-08" db="EMBL/GenBank/DDBJ databases">
        <title>A Genomic Blueprint of the Chicken Gut Microbiome.</title>
        <authorList>
            <person name="Gilroy R."/>
            <person name="Ravi A."/>
            <person name="Getino M."/>
            <person name="Pursley I."/>
            <person name="Horton D.L."/>
            <person name="Alikhan N.-F."/>
            <person name="Baker D."/>
            <person name="Gharbi K."/>
            <person name="Hall N."/>
            <person name="Watson M."/>
            <person name="Adriaenssens E.M."/>
            <person name="Foster-Nyarko E."/>
            <person name="Jarju S."/>
            <person name="Secka A."/>
            <person name="Antonio M."/>
            <person name="Oren A."/>
            <person name="Chaudhuri R."/>
            <person name="La Ragione R.M."/>
            <person name="Hildebrand F."/>
            <person name="Pallen M.J."/>
        </authorList>
    </citation>
    <scope>NUCLEOTIDE SEQUENCE [LARGE SCALE GENOMIC DNA]</scope>
    <source>
        <strain evidence="4 5">Sa1BUA8</strain>
    </source>
</reference>
<dbReference type="Proteomes" id="UP000822993">
    <property type="component" value="Unassembled WGS sequence"/>
</dbReference>
<dbReference type="Gene3D" id="2.60.40.10">
    <property type="entry name" value="Immunoglobulins"/>
    <property type="match status" value="4"/>
</dbReference>
<dbReference type="NCBIfam" id="TIGR02103">
    <property type="entry name" value="pullul_strch"/>
    <property type="match status" value="1"/>
</dbReference>
<dbReference type="Pfam" id="PF00128">
    <property type="entry name" value="Alpha-amylase"/>
    <property type="match status" value="1"/>
</dbReference>
<dbReference type="SMART" id="SM00642">
    <property type="entry name" value="Aamy"/>
    <property type="match status" value="1"/>
</dbReference>
<feature type="signal peptide" evidence="2">
    <location>
        <begin position="1"/>
        <end position="38"/>
    </location>
</feature>
<feature type="domain" description="Glycosyl hydrolase family 13 catalytic" evidence="3">
    <location>
        <begin position="178"/>
        <end position="632"/>
    </location>
</feature>
<dbReference type="InterPro" id="IPR017853">
    <property type="entry name" value="GH"/>
</dbReference>
<dbReference type="SUPFAM" id="SSF51011">
    <property type="entry name" value="Glycosyl hydrolase domain"/>
    <property type="match status" value="2"/>
</dbReference>
<dbReference type="GO" id="GO:0005975">
    <property type="term" value="P:carbohydrate metabolic process"/>
    <property type="evidence" value="ECO:0007669"/>
    <property type="project" value="InterPro"/>
</dbReference>
<gene>
    <name evidence="4" type="primary">pulA</name>
    <name evidence="4" type="ORF">H9623_03980</name>
</gene>
<dbReference type="Pfam" id="PF17967">
    <property type="entry name" value="Pullulanase_N2"/>
    <property type="match status" value="1"/>
</dbReference>
<feature type="chain" id="PRO_5038833458" evidence="2">
    <location>
        <begin position="39"/>
        <end position="2057"/>
    </location>
</feature>
<dbReference type="InterPro" id="IPR006047">
    <property type="entry name" value="GH13_cat_dom"/>
</dbReference>
<dbReference type="InterPro" id="IPR024561">
    <property type="entry name" value="Pullul_strch_C"/>
</dbReference>
<dbReference type="CDD" id="cd12962">
    <property type="entry name" value="X25_BaPul_like"/>
    <property type="match status" value="3"/>
</dbReference>
<dbReference type="CDD" id="cd11341">
    <property type="entry name" value="AmyAc_Pullulanase_LD-like"/>
    <property type="match status" value="1"/>
</dbReference>
<dbReference type="InterPro" id="IPR011839">
    <property type="entry name" value="Pullul_strch"/>
</dbReference>
<evidence type="ECO:0000256" key="2">
    <source>
        <dbReference type="SAM" id="SignalP"/>
    </source>
</evidence>
<dbReference type="GO" id="GO:0051060">
    <property type="term" value="F:pullulanase activity"/>
    <property type="evidence" value="ECO:0007669"/>
    <property type="project" value="InterPro"/>
</dbReference>
<comment type="caution">
    <text evidence="4">The sequence shown here is derived from an EMBL/GenBank/DDBJ whole genome shotgun (WGS) entry which is preliminary data.</text>
</comment>
<evidence type="ECO:0000259" key="3">
    <source>
        <dbReference type="SMART" id="SM00642"/>
    </source>
</evidence>
<organism evidence="4 5">
    <name type="scientific">Oerskovia douganii</name>
    <dbReference type="NCBI Taxonomy" id="2762210"/>
    <lineage>
        <taxon>Bacteria</taxon>
        <taxon>Bacillati</taxon>
        <taxon>Actinomycetota</taxon>
        <taxon>Actinomycetes</taxon>
        <taxon>Micrococcales</taxon>
        <taxon>Cellulomonadaceae</taxon>
        <taxon>Oerskovia</taxon>
    </lineage>
</organism>
<dbReference type="Gene3D" id="2.60.40.1130">
    <property type="entry name" value="Rab geranylgeranyltransferase alpha-subunit, insert domain"/>
    <property type="match status" value="1"/>
</dbReference>
<evidence type="ECO:0000313" key="4">
    <source>
        <dbReference type="EMBL" id="MBE7699466.1"/>
    </source>
</evidence>
<dbReference type="InterPro" id="IPR013780">
    <property type="entry name" value="Glyco_hydro_b"/>
</dbReference>
<accession>A0A9D5U8F9</accession>
<protein>
    <submittedName>
        <fullName evidence="4">Pullulanase-type alpha-1,6-glucosidase</fullName>
    </submittedName>
</protein>
<comment type="similarity">
    <text evidence="1">Belongs to the glycosyl hydrolase 13 family.</text>
</comment>
<keyword evidence="5" id="KW-1185">Reference proteome</keyword>
<dbReference type="InterPro" id="IPR014756">
    <property type="entry name" value="Ig_E-set"/>
</dbReference>
<dbReference type="InterPro" id="IPR004193">
    <property type="entry name" value="Glyco_hydro_13_N"/>
</dbReference>
<dbReference type="CDD" id="cd02860">
    <property type="entry name" value="E_set_Pullulanase"/>
    <property type="match status" value="1"/>
</dbReference>
<evidence type="ECO:0000256" key="1">
    <source>
        <dbReference type="ARBA" id="ARBA00008061"/>
    </source>
</evidence>
<proteinExistence type="inferred from homology"/>
<dbReference type="SUPFAM" id="SSF51445">
    <property type="entry name" value="(Trans)glycosidases"/>
    <property type="match status" value="2"/>
</dbReference>
<dbReference type="Pfam" id="PF22058">
    <property type="entry name" value="X25_BaPul_like"/>
    <property type="match status" value="3"/>
</dbReference>
<dbReference type="RefSeq" id="WP_193718758.1">
    <property type="nucleotide sequence ID" value="NZ_JACSPN010000003.1"/>
</dbReference>
<dbReference type="Pfam" id="PF02922">
    <property type="entry name" value="CBM_48"/>
    <property type="match status" value="1"/>
</dbReference>
<dbReference type="Gene3D" id="2.60.40.1180">
    <property type="entry name" value="Golgi alpha-mannosidase II"/>
    <property type="match status" value="2"/>
</dbReference>
<dbReference type="PANTHER" id="PTHR43002">
    <property type="entry name" value="GLYCOGEN DEBRANCHING ENZYME"/>
    <property type="match status" value="1"/>
</dbReference>
<dbReference type="InterPro" id="IPR013783">
    <property type="entry name" value="Ig-like_fold"/>
</dbReference>
<sequence>MPSPAPRRSSRPRRTTASLAAISVALTGLTGFTAVANAAPGPATVRAADDARTFALVGSLQDEAGCAADWDPACAATELAPTGTDGLYAADLTVPAGTYEYKVAVNDSWDEAYGLNGGADNIPLVVAGPTTLRFTFDDVAKRVSLAPVELGGAYDEATDAGIVTAPVRQPGSDEQFYFVMTDRFADGDPTNNEAGIAGGALHSGYDPTNKGFYQGGDIQGLRDQLDYIDGLGTTAIWLTPSFKNNPVQGEGENASAGYHGYWVTDFTQIDPHLGTNAELEALIDEAHAKGIKVYFDIITNHTADLIDNEQKQYSYVDQATAPYKDADGNVFDPADHAGKDTFPATDAATSFPYTPVVADDAKDAKVPAWLNDTTLYHNRGNSTWSGESVTYGDFDGLDDLMTENPRVVDGFVDVYQGWVDLGIDGFRIDTVKHVNFEFWETWTTEVLDYAHSKGKDDFFMFGEIYDADAAKLSPYVRRTDMNSVLDFAFQSSAASFASGNSAKGLSQLFASDDMYTTPDSSASALPTFLGNHDMGRIGYLLQTTGDAQRRDELAHDLMYLTRGQPVVYYGDEQGFAGAGDGKDKNARQSLFATQVAEYADQKLITGETAGSQDRYDTTSPLYTHIAELSALRSENPALATGAQIERYTDSGAGVYAFSRVDRTEKVEHLVGLNNSTAAKTVGFTTLTPGATYTPLHGGADAVTAGADGTVSLTVPALGSVVLKADRTVGVESTGDVSVAVPAAGAGLTGVAPVAADVDDAAWSETSFAWRVVGSDEWQGLGTAEDTSPRVFHDVSGLAKGTLVEYRAVTVDADGDRAAASTFASVGNSVSGDEEVEPPTDIDLVTVPGSHNSEMGCAGDWAPGCEAAKLTKRADGVYAGTFDIAAGTYEYKVAINGSWDLNYGVGGAKDGSNATYTTAGGPVTFYWDPVSHDFSSTAQGPIVTVAGSFQDQLGCAAAWSPDCLGSWLRDPDGDGVYTFTTSALATGAYEGKVTHGMSWAENYGVGGVKDGQNYSFSASDGKSVTFSYVLATHVLTIEVADPPLPGTGQQAAHWVTKDLVAWPRELLAGADPATQGWTLHTAPTGGLSVADGAVVTPEGASTLGLTYDPAGLPDDVTSAFPALADAVALRVTGADGKPVSVDAATAALTGQLLVVQRGGPEADAPLTAATGVQVPGVLDDLFAEGAADRTLGTSIHKNGKWASFALWAPTAKKVTLLAWPAKGDAAGLKTEDARRYPAERQSDGTWTVDGKEADKKFGWVGARYLYEVEVFVPSTGKVETNVVTDPYSLGLTLNSTHSVVVDLDAKGTQPKVWKETEAPVVERAVDQTIYELHVRDFSIADTTVPAAKRGTYLAFGEKKSAGMKHLAELADAGLTTVHLLPTFDIATIEEDRAEQSVTPDLSGFAPDGTEQQAAVSAIQGTDGFNWGYDPLHFSTPEGSYAVDAEGSARVAEFRTMVGSLHQTGLQVVLDQVFNHTAASGQDPKSVLDKVVPGYYHRQNTTTGAVETSTCCQNLATEHAMTGKLMVDSVVTWARDYKVDGFRFDLMGHHTKQNMLDVRAALDELTLKKDGVDGKAVYLYGEGWNFGEVADNALFEQATQGQLGGTGIGTFSDRLRDAVHGGSPVDGASTFTQGFGTGLATDPNGQPARAGEPGTVNDGSADEVAALGHETDLVRLGLAGNLRSFTFTTSTGEAKRGDEIDYRGAPAGYADSPEEIISYVDAHDNETLFDLLTLKLPADTSMADRVRMNNVSLATTALSQTPSLWHAGTDLLRSKSLDRNSYDSGDWFNAIDWTGTDNGFGKGLPLAADNEDKWPLMAPLLANPALKPTAQDIAAASDNATDLLRLRSSTDLFRLGSADLINQKVTFPDAGTGQTPGVIVMSIDDTIGKDVDKKLDGALVVFNASPEPVTQTVAGLAGRQYALSPVQADGHDDVVRATTWDAATGTVTVPARSVAVLVEPKASKVELTATARTQCLAGRVSVTVSAVNAGKVPATVTVESPFGTKTFTGVLPGKSAQQTFATRQVAVPAATAGVTGTATIDGKEARTVYDVSYDARDCS</sequence>
<dbReference type="InterPro" id="IPR040671">
    <property type="entry name" value="Pullulanase_N2"/>
</dbReference>
<dbReference type="EMBL" id="JACSPN010000003">
    <property type="protein sequence ID" value="MBE7699466.1"/>
    <property type="molecule type" value="Genomic_DNA"/>
</dbReference>
<dbReference type="InterPro" id="IPR054409">
    <property type="entry name" value="X25_BaPul-like"/>
</dbReference>
<evidence type="ECO:0000313" key="5">
    <source>
        <dbReference type="Proteomes" id="UP000822993"/>
    </source>
</evidence>
<keyword evidence="2" id="KW-0732">Signal</keyword>